<dbReference type="EMBL" id="ML005098">
    <property type="protein sequence ID" value="RKP20201.1"/>
    <property type="molecule type" value="Genomic_DNA"/>
</dbReference>
<dbReference type="Proteomes" id="UP000281549">
    <property type="component" value="Unassembled WGS sequence"/>
</dbReference>
<evidence type="ECO:0000313" key="1">
    <source>
        <dbReference type="EMBL" id="RKP20201.1"/>
    </source>
</evidence>
<dbReference type="AlphaFoldDB" id="A0A4P9YMM2"/>
<gene>
    <name evidence="1" type="ORF">ROZALSC1DRAFT_21602</name>
</gene>
<organism evidence="1 2">
    <name type="scientific">Rozella allomycis (strain CSF55)</name>
    <dbReference type="NCBI Taxonomy" id="988480"/>
    <lineage>
        <taxon>Eukaryota</taxon>
        <taxon>Fungi</taxon>
        <taxon>Fungi incertae sedis</taxon>
        <taxon>Cryptomycota</taxon>
        <taxon>Cryptomycota incertae sedis</taxon>
        <taxon>Rozella</taxon>
    </lineage>
</organism>
<name>A0A4P9YMM2_ROZAC</name>
<sequence>MHHRRRNLEHIIDSGLNSNTIGNYLKETFLTSNFSTKLNARKQHKFIKYTEGSSETNKSTLTLDDLFQSPAWEETSQQASVTTIQRMEKEASPKYCEHHKIKDTCWYCHPEHAPTCSICINSGLSGTHVKHKPNSKLLQLYEKRKFKGSEANALVSTIRFNADSGATDTIVSNKAGLQSYSFITHPIKVANGEFIYATEIGKLQSSTYDLNRVL</sequence>
<protein>
    <submittedName>
        <fullName evidence="1">Uncharacterized protein</fullName>
    </submittedName>
</protein>
<reference evidence="2" key="1">
    <citation type="journal article" date="2018" name="Nat. Microbiol.">
        <title>Leveraging single-cell genomics to expand the fungal tree of life.</title>
        <authorList>
            <person name="Ahrendt S.R."/>
            <person name="Quandt C.A."/>
            <person name="Ciobanu D."/>
            <person name="Clum A."/>
            <person name="Salamov A."/>
            <person name="Andreopoulos B."/>
            <person name="Cheng J.F."/>
            <person name="Woyke T."/>
            <person name="Pelin A."/>
            <person name="Henrissat B."/>
            <person name="Reynolds N.K."/>
            <person name="Benny G.L."/>
            <person name="Smith M.E."/>
            <person name="James T.Y."/>
            <person name="Grigoriev I.V."/>
        </authorList>
    </citation>
    <scope>NUCLEOTIDE SEQUENCE [LARGE SCALE GENOMIC DNA]</scope>
    <source>
        <strain evidence="2">CSF55</strain>
    </source>
</reference>
<proteinExistence type="predicted"/>
<dbReference type="CDD" id="cd19756">
    <property type="entry name" value="Bbox2"/>
    <property type="match status" value="1"/>
</dbReference>
<accession>A0A4P9YMM2</accession>
<evidence type="ECO:0000313" key="2">
    <source>
        <dbReference type="Proteomes" id="UP000281549"/>
    </source>
</evidence>